<dbReference type="PANTHER" id="PTHR15606:SF4">
    <property type="entry name" value="DNAJ HOMOLOG SUBFAMILY C MEMBER 8"/>
    <property type="match status" value="1"/>
</dbReference>
<feature type="region of interest" description="Disordered" evidence="1">
    <location>
        <begin position="203"/>
        <end position="226"/>
    </location>
</feature>
<organism evidence="3 4">
    <name type="scientific">Paramecium primaurelia</name>
    <dbReference type="NCBI Taxonomy" id="5886"/>
    <lineage>
        <taxon>Eukaryota</taxon>
        <taxon>Sar</taxon>
        <taxon>Alveolata</taxon>
        <taxon>Ciliophora</taxon>
        <taxon>Intramacronucleata</taxon>
        <taxon>Oligohymenophorea</taxon>
        <taxon>Peniculida</taxon>
        <taxon>Parameciidae</taxon>
        <taxon>Paramecium</taxon>
    </lineage>
</organism>
<dbReference type="SMART" id="SM00271">
    <property type="entry name" value="DnaJ"/>
    <property type="match status" value="1"/>
</dbReference>
<dbReference type="CDD" id="cd06257">
    <property type="entry name" value="DnaJ"/>
    <property type="match status" value="1"/>
</dbReference>
<dbReference type="Proteomes" id="UP000688137">
    <property type="component" value="Unassembled WGS sequence"/>
</dbReference>
<dbReference type="AlphaFoldDB" id="A0A8S1JQR1"/>
<evidence type="ECO:0000313" key="3">
    <source>
        <dbReference type="EMBL" id="CAD8044501.1"/>
    </source>
</evidence>
<dbReference type="PROSITE" id="PS50076">
    <property type="entry name" value="DNAJ_2"/>
    <property type="match status" value="1"/>
</dbReference>
<sequence>MQQQEINHALKNPFQPILKKVLKVDEELERLSSETFYNPFDVLYLGMEATDEDIKKMFNSFSKLLHPDKCQDPRAKDCWQIVDQAYKTLMEPEKRKVYIRIMREAREKTEFERLRENKRREKTGVAPLPPDTFESDFQKQCKNLFSEIEDRKQHLTRLEQSQKRYKLDEYERRKMLEQYKILTEEEWEKTRDERVNKWRDFNNKKTAIGTKQSNKGIRPPTENIETRPIEIITKRGDFKNIKLD</sequence>
<gene>
    <name evidence="3" type="ORF">PPRIM_AZ9-3.1.T0080065</name>
</gene>
<name>A0A8S1JQR1_PARPR</name>
<comment type="caution">
    <text evidence="3">The sequence shown here is derived from an EMBL/GenBank/DDBJ whole genome shotgun (WGS) entry which is preliminary data.</text>
</comment>
<dbReference type="InterPro" id="IPR042858">
    <property type="entry name" value="DNAJC8"/>
</dbReference>
<dbReference type="PANTHER" id="PTHR15606">
    <property type="entry name" value="DNAJ HOMOLOG SUBFAMILY C MEMBER 8/LIPOPOLYSACCHARIDE SPECIFIC RESPONSE-7-RELATED"/>
    <property type="match status" value="1"/>
</dbReference>
<reference evidence="3" key="1">
    <citation type="submission" date="2021-01" db="EMBL/GenBank/DDBJ databases">
        <authorList>
            <consortium name="Genoscope - CEA"/>
            <person name="William W."/>
        </authorList>
    </citation>
    <scope>NUCLEOTIDE SEQUENCE</scope>
</reference>
<accession>A0A8S1JQR1</accession>
<proteinExistence type="predicted"/>
<dbReference type="EMBL" id="CAJJDM010000004">
    <property type="protein sequence ID" value="CAD8044501.1"/>
    <property type="molecule type" value="Genomic_DNA"/>
</dbReference>
<dbReference type="GO" id="GO:0005634">
    <property type="term" value="C:nucleus"/>
    <property type="evidence" value="ECO:0007669"/>
    <property type="project" value="TreeGrafter"/>
</dbReference>
<dbReference type="InterPro" id="IPR001623">
    <property type="entry name" value="DnaJ_domain"/>
</dbReference>
<feature type="domain" description="J" evidence="2">
    <location>
        <begin position="38"/>
        <end position="102"/>
    </location>
</feature>
<evidence type="ECO:0000256" key="1">
    <source>
        <dbReference type="SAM" id="MobiDB-lite"/>
    </source>
</evidence>
<dbReference type="Pfam" id="PF00226">
    <property type="entry name" value="DnaJ"/>
    <property type="match status" value="1"/>
</dbReference>
<evidence type="ECO:0000313" key="4">
    <source>
        <dbReference type="Proteomes" id="UP000688137"/>
    </source>
</evidence>
<keyword evidence="4" id="KW-1185">Reference proteome</keyword>
<protein>
    <recommendedName>
        <fullName evidence="2">J domain-containing protein</fullName>
    </recommendedName>
</protein>
<evidence type="ECO:0000259" key="2">
    <source>
        <dbReference type="PROSITE" id="PS50076"/>
    </source>
</evidence>
<dbReference type="OMA" id="NWEDERD"/>